<dbReference type="PROSITE" id="PS50158">
    <property type="entry name" value="ZF_CCHC"/>
    <property type="match status" value="1"/>
</dbReference>
<dbReference type="OrthoDB" id="10021397at2759"/>
<sequence>MSIKRRHHLLWECPDAPNVTASIVCTACGAAGHIAKDCKNPRPGGTGAFGLNAGDGGMDDEYSALMEELGEKQPAKPFSGHGGKQGGFQHGGYKVRLFVCLFHSSSVCARTNS</sequence>
<dbReference type="GO" id="GO:0008270">
    <property type="term" value="F:zinc ion binding"/>
    <property type="evidence" value="ECO:0007669"/>
    <property type="project" value="UniProtKB-KW"/>
</dbReference>
<evidence type="ECO:0000313" key="3">
    <source>
        <dbReference type="EMBL" id="VDK27073.1"/>
    </source>
</evidence>
<reference evidence="3 4" key="2">
    <citation type="submission" date="2018-11" db="EMBL/GenBank/DDBJ databases">
        <authorList>
            <consortium name="Pathogen Informatics"/>
        </authorList>
    </citation>
    <scope>NUCLEOTIDE SEQUENCE [LARGE SCALE GENOMIC DNA]</scope>
</reference>
<accession>A0A0M3JGD7</accession>
<dbReference type="GO" id="GO:0019899">
    <property type="term" value="F:enzyme binding"/>
    <property type="evidence" value="ECO:0007669"/>
    <property type="project" value="UniProtKB-ARBA"/>
</dbReference>
<dbReference type="Gene3D" id="4.10.60.10">
    <property type="entry name" value="Zinc finger, CCHC-type"/>
    <property type="match status" value="1"/>
</dbReference>
<dbReference type="InterPro" id="IPR036875">
    <property type="entry name" value="Znf_CCHC_sf"/>
</dbReference>
<evidence type="ECO:0000259" key="2">
    <source>
        <dbReference type="PROSITE" id="PS50158"/>
    </source>
</evidence>
<keyword evidence="1" id="KW-0862">Zinc</keyword>
<feature type="domain" description="CCHC-type" evidence="2">
    <location>
        <begin position="25"/>
        <end position="40"/>
    </location>
</feature>
<keyword evidence="1" id="KW-0479">Metal-binding</keyword>
<dbReference type="WBParaSite" id="ASIM_0000669201-mRNA-1">
    <property type="protein sequence ID" value="ASIM_0000669201-mRNA-1"/>
    <property type="gene ID" value="ASIM_0000669201"/>
</dbReference>
<proteinExistence type="predicted"/>
<dbReference type="Pfam" id="PF00098">
    <property type="entry name" value="zf-CCHC"/>
    <property type="match status" value="1"/>
</dbReference>
<name>A0A0M3JGD7_ANISI</name>
<dbReference type="Proteomes" id="UP000267096">
    <property type="component" value="Unassembled WGS sequence"/>
</dbReference>
<dbReference type="InterPro" id="IPR001878">
    <property type="entry name" value="Znf_CCHC"/>
</dbReference>
<evidence type="ECO:0000256" key="1">
    <source>
        <dbReference type="PROSITE-ProRule" id="PRU00047"/>
    </source>
</evidence>
<gene>
    <name evidence="3" type="ORF">ASIM_LOCUS6466</name>
</gene>
<organism evidence="5">
    <name type="scientific">Anisakis simplex</name>
    <name type="common">Herring worm</name>
    <dbReference type="NCBI Taxonomy" id="6269"/>
    <lineage>
        <taxon>Eukaryota</taxon>
        <taxon>Metazoa</taxon>
        <taxon>Ecdysozoa</taxon>
        <taxon>Nematoda</taxon>
        <taxon>Chromadorea</taxon>
        <taxon>Rhabditida</taxon>
        <taxon>Spirurina</taxon>
        <taxon>Ascaridomorpha</taxon>
        <taxon>Ascaridoidea</taxon>
        <taxon>Anisakidae</taxon>
        <taxon>Anisakis</taxon>
        <taxon>Anisakis simplex complex</taxon>
    </lineage>
</organism>
<dbReference type="GO" id="GO:0003676">
    <property type="term" value="F:nucleic acid binding"/>
    <property type="evidence" value="ECO:0007669"/>
    <property type="project" value="InterPro"/>
</dbReference>
<dbReference type="SMART" id="SM00343">
    <property type="entry name" value="ZnF_C2HC"/>
    <property type="match status" value="1"/>
</dbReference>
<dbReference type="EMBL" id="UYRR01014060">
    <property type="protein sequence ID" value="VDK27073.1"/>
    <property type="molecule type" value="Genomic_DNA"/>
</dbReference>
<evidence type="ECO:0000313" key="5">
    <source>
        <dbReference type="WBParaSite" id="ASIM_0000669201-mRNA-1"/>
    </source>
</evidence>
<evidence type="ECO:0000313" key="4">
    <source>
        <dbReference type="Proteomes" id="UP000267096"/>
    </source>
</evidence>
<keyword evidence="4" id="KW-1185">Reference proteome</keyword>
<protein>
    <submittedName>
        <fullName evidence="5">Splicing factor 1 (inferred by orthology to a human protein)</fullName>
    </submittedName>
</protein>
<dbReference type="SUPFAM" id="SSF57756">
    <property type="entry name" value="Retrovirus zinc finger-like domains"/>
    <property type="match status" value="1"/>
</dbReference>
<reference evidence="5" key="1">
    <citation type="submission" date="2017-02" db="UniProtKB">
        <authorList>
            <consortium name="WormBaseParasite"/>
        </authorList>
    </citation>
    <scope>IDENTIFICATION</scope>
</reference>
<keyword evidence="1" id="KW-0863">Zinc-finger</keyword>
<dbReference type="AlphaFoldDB" id="A0A0M3JGD7"/>